<keyword evidence="3" id="KW-1185">Reference proteome</keyword>
<dbReference type="AlphaFoldDB" id="A0A1P8KLE4"/>
<name>A0A1P8KLE4_9BACT</name>
<reference evidence="2 3" key="1">
    <citation type="submission" date="2017-01" db="EMBL/GenBank/DDBJ databases">
        <title>Genome sequencing of Arcobacter sp. LPB0137.</title>
        <authorList>
            <person name="Lee G.-W."/>
            <person name="Yi H."/>
        </authorList>
    </citation>
    <scope>NUCLEOTIDE SEQUENCE [LARGE SCALE GENOMIC DNA]</scope>
    <source>
        <strain evidence="2 3">LPB0137</strain>
    </source>
</reference>
<sequence>MTGEDLKAVKALKEISEDSSLSKREKHLVGLAVTLTLGCTVCSTRRFTEALEDDISKKELIDLSDFVAITSAGVISRTALSSWDDNNDEICTDGTCSVS</sequence>
<evidence type="ECO:0000313" key="3">
    <source>
        <dbReference type="Proteomes" id="UP000186074"/>
    </source>
</evidence>
<dbReference type="GO" id="GO:0051920">
    <property type="term" value="F:peroxiredoxin activity"/>
    <property type="evidence" value="ECO:0007669"/>
    <property type="project" value="InterPro"/>
</dbReference>
<dbReference type="RefSeq" id="WP_076085591.1">
    <property type="nucleotide sequence ID" value="NZ_CP019070.1"/>
</dbReference>
<feature type="domain" description="Carboxymuconolactone decarboxylase-like" evidence="1">
    <location>
        <begin position="15"/>
        <end position="80"/>
    </location>
</feature>
<dbReference type="Gene3D" id="1.20.1290.10">
    <property type="entry name" value="AhpD-like"/>
    <property type="match status" value="1"/>
</dbReference>
<proteinExistence type="predicted"/>
<evidence type="ECO:0000259" key="1">
    <source>
        <dbReference type="Pfam" id="PF02627"/>
    </source>
</evidence>
<organism evidence="2 3">
    <name type="scientific">Poseidonibacter parvus</name>
    <dbReference type="NCBI Taxonomy" id="1850254"/>
    <lineage>
        <taxon>Bacteria</taxon>
        <taxon>Pseudomonadati</taxon>
        <taxon>Campylobacterota</taxon>
        <taxon>Epsilonproteobacteria</taxon>
        <taxon>Campylobacterales</taxon>
        <taxon>Arcobacteraceae</taxon>
        <taxon>Poseidonibacter</taxon>
    </lineage>
</organism>
<dbReference type="STRING" id="1850254.LPB137_05710"/>
<dbReference type="SUPFAM" id="SSF69118">
    <property type="entry name" value="AhpD-like"/>
    <property type="match status" value="1"/>
</dbReference>
<dbReference type="KEGG" id="alp:LPB137_05710"/>
<evidence type="ECO:0000313" key="2">
    <source>
        <dbReference type="EMBL" id="APW65377.1"/>
    </source>
</evidence>
<protein>
    <recommendedName>
        <fullName evidence="1">Carboxymuconolactone decarboxylase-like domain-containing protein</fullName>
    </recommendedName>
</protein>
<dbReference type="OrthoDB" id="5540977at2"/>
<dbReference type="Proteomes" id="UP000186074">
    <property type="component" value="Chromosome"/>
</dbReference>
<dbReference type="InterPro" id="IPR003779">
    <property type="entry name" value="CMD-like"/>
</dbReference>
<dbReference type="InterPro" id="IPR029032">
    <property type="entry name" value="AhpD-like"/>
</dbReference>
<gene>
    <name evidence="2" type="ORF">LPB137_05710</name>
</gene>
<dbReference type="Pfam" id="PF02627">
    <property type="entry name" value="CMD"/>
    <property type="match status" value="1"/>
</dbReference>
<accession>A0A1P8KLE4</accession>
<dbReference type="EMBL" id="CP019070">
    <property type="protein sequence ID" value="APW65377.1"/>
    <property type="molecule type" value="Genomic_DNA"/>
</dbReference>